<evidence type="ECO:0000313" key="1">
    <source>
        <dbReference type="EMBL" id="BAY99975.1"/>
    </source>
</evidence>
<gene>
    <name evidence="1" type="ORF">NIES37_39580</name>
</gene>
<name>A0A1Z4N2P4_9CYAN</name>
<proteinExistence type="predicted"/>
<keyword evidence="2" id="KW-1185">Reference proteome</keyword>
<sequence>MPSNYRSFLGNPNIQVSTLPNFQTNYPAKPERETIKHTLIGSSQAVMATIRILHQLGYADIGDWSPLLPTNNPGEVMSILIRSINVYLS</sequence>
<reference evidence="1 2" key="1">
    <citation type="submission" date="2017-06" db="EMBL/GenBank/DDBJ databases">
        <title>Genome sequencing of cyanobaciteial culture collection at National Institute for Environmental Studies (NIES).</title>
        <authorList>
            <person name="Hirose Y."/>
            <person name="Shimura Y."/>
            <person name="Fujisawa T."/>
            <person name="Nakamura Y."/>
            <person name="Kawachi M."/>
        </authorList>
    </citation>
    <scope>NUCLEOTIDE SEQUENCE [LARGE SCALE GENOMIC DNA]</scope>
    <source>
        <strain evidence="1 2">NIES-37</strain>
    </source>
</reference>
<evidence type="ECO:0000313" key="2">
    <source>
        <dbReference type="Proteomes" id="UP000218785"/>
    </source>
</evidence>
<dbReference type="RefSeq" id="WP_096578508.1">
    <property type="nucleotide sequence ID" value="NZ_CAWNJS010000001.1"/>
</dbReference>
<dbReference type="EMBL" id="AP018248">
    <property type="protein sequence ID" value="BAY99975.1"/>
    <property type="molecule type" value="Genomic_DNA"/>
</dbReference>
<dbReference type="KEGG" id="ttq:NIES37_39580"/>
<protein>
    <submittedName>
        <fullName evidence="1">Uncharacterized protein</fullName>
    </submittedName>
</protein>
<dbReference type="AlphaFoldDB" id="A0A1Z4N2P4"/>
<accession>A0A1Z4N2P4</accession>
<dbReference type="Proteomes" id="UP000218785">
    <property type="component" value="Chromosome"/>
</dbReference>
<organism evidence="1 2">
    <name type="scientific">Tolypothrix tenuis PCC 7101</name>
    <dbReference type="NCBI Taxonomy" id="231146"/>
    <lineage>
        <taxon>Bacteria</taxon>
        <taxon>Bacillati</taxon>
        <taxon>Cyanobacteriota</taxon>
        <taxon>Cyanophyceae</taxon>
        <taxon>Nostocales</taxon>
        <taxon>Tolypothrichaceae</taxon>
        <taxon>Tolypothrix</taxon>
    </lineage>
</organism>